<dbReference type="AlphaFoldDB" id="A0A3S8ZY01"/>
<dbReference type="Proteomes" id="UP000272528">
    <property type="component" value="Chromosome"/>
</dbReference>
<keyword evidence="2" id="KW-1185">Reference proteome</keyword>
<dbReference type="InterPro" id="IPR025906">
    <property type="entry name" value="YjfB_motility"/>
</dbReference>
<dbReference type="RefSeq" id="WP_126011350.1">
    <property type="nucleotide sequence ID" value="NZ_CP034437.1"/>
</dbReference>
<gene>
    <name evidence="1" type="ORF">EJC50_00470</name>
</gene>
<evidence type="ECO:0000313" key="1">
    <source>
        <dbReference type="EMBL" id="AZN38318.1"/>
    </source>
</evidence>
<dbReference type="OrthoDB" id="1924973at2"/>
<dbReference type="EMBL" id="CP034437">
    <property type="protein sequence ID" value="AZN38318.1"/>
    <property type="molecule type" value="Genomic_DNA"/>
</dbReference>
<dbReference type="KEGG" id="palb:EJC50_00470"/>
<organism evidence="1 2">
    <name type="scientific">Paenibacillus albus</name>
    <dbReference type="NCBI Taxonomy" id="2495582"/>
    <lineage>
        <taxon>Bacteria</taxon>
        <taxon>Bacillati</taxon>
        <taxon>Bacillota</taxon>
        <taxon>Bacilli</taxon>
        <taxon>Bacillales</taxon>
        <taxon>Paenibacillaceae</taxon>
        <taxon>Paenibacillus</taxon>
    </lineage>
</organism>
<protein>
    <submittedName>
        <fullName evidence="1">Putative motility protein</fullName>
    </submittedName>
</protein>
<accession>A0A3S8ZY01</accession>
<proteinExistence type="predicted"/>
<name>A0A3S8ZY01_9BACL</name>
<sequence>MDIEALSISLSQSNLMQSVGIGVLKIAKESSEQQGQMLVQMMERSVTPNLGGNLDIRV</sequence>
<evidence type="ECO:0000313" key="2">
    <source>
        <dbReference type="Proteomes" id="UP000272528"/>
    </source>
</evidence>
<dbReference type="Pfam" id="PF14070">
    <property type="entry name" value="YjfB_motility"/>
    <property type="match status" value="1"/>
</dbReference>
<reference evidence="2" key="1">
    <citation type="submission" date="2018-12" db="EMBL/GenBank/DDBJ databases">
        <title>Genome sequence of Peanibacillus sp.</title>
        <authorList>
            <person name="Subramani G."/>
            <person name="Srinivasan S."/>
            <person name="Kim M.K."/>
        </authorList>
    </citation>
    <scope>NUCLEOTIDE SEQUENCE [LARGE SCALE GENOMIC DNA]</scope>
    <source>
        <strain evidence="2">18JY67-1</strain>
    </source>
</reference>